<comment type="subcellular location">
    <subcellularLocation>
        <location evidence="1">Endoplasmic reticulum membrane</location>
        <topology evidence="1">Multi-pass membrane protein</topology>
    </subcellularLocation>
</comment>
<dbReference type="AlphaFoldDB" id="A0A3P9PLN7"/>
<sequence>MGQEDLMNKAEDVADQFLRVTKQYLPHLARLCLISTFLEDGIRMWFQWNEQRDYIEATWNCGYFLATCFVLLNLVGQLGGCVLILSRNFVQYACFGLFGIIALQTVAYSILWDLKFLMSCYCRCGLIQHR</sequence>
<dbReference type="Proteomes" id="UP000242638">
    <property type="component" value="Unassembled WGS sequence"/>
</dbReference>
<evidence type="ECO:0000313" key="12">
    <source>
        <dbReference type="Proteomes" id="UP000242638"/>
    </source>
</evidence>
<dbReference type="Ensembl" id="ENSPRET00000022956.1">
    <property type="protein sequence ID" value="ENSPREP00000022719.1"/>
    <property type="gene ID" value="ENSPREG00000015229.1"/>
</dbReference>
<evidence type="ECO:0000256" key="8">
    <source>
        <dbReference type="ARBA" id="ARBA00022989"/>
    </source>
</evidence>
<dbReference type="GO" id="GO:0005793">
    <property type="term" value="C:endoplasmic reticulum-Golgi intermediate compartment"/>
    <property type="evidence" value="ECO:0007669"/>
    <property type="project" value="TreeGrafter"/>
</dbReference>
<keyword evidence="7" id="KW-0653">Protein transport</keyword>
<keyword evidence="5 10" id="KW-0812">Transmembrane</keyword>
<evidence type="ECO:0000256" key="1">
    <source>
        <dbReference type="ARBA" id="ARBA00004477"/>
    </source>
</evidence>
<feature type="transmembrane region" description="Helical" evidence="10">
    <location>
        <begin position="92"/>
        <end position="111"/>
    </location>
</feature>
<dbReference type="PANTHER" id="PTHR23427">
    <property type="entry name" value="SURFEIT LOCUS PROTEIN"/>
    <property type="match status" value="1"/>
</dbReference>
<reference evidence="12" key="1">
    <citation type="submission" date="2013-11" db="EMBL/GenBank/DDBJ databases">
        <title>The genomic landscape of the Guanapo guppy.</title>
        <authorList>
            <person name="Kuenstner A."/>
            <person name="Dreyer C."/>
        </authorList>
    </citation>
    <scope>NUCLEOTIDE SEQUENCE</scope>
    <source>
        <strain evidence="12">Guanapo</strain>
    </source>
</reference>
<dbReference type="InterPro" id="IPR045214">
    <property type="entry name" value="Surf1/Surf4"/>
</dbReference>
<dbReference type="GeneTree" id="ENSGT00530000064123"/>
<dbReference type="GO" id="GO:0005789">
    <property type="term" value="C:endoplasmic reticulum membrane"/>
    <property type="evidence" value="ECO:0007669"/>
    <property type="project" value="UniProtKB-SubCell"/>
</dbReference>
<feature type="transmembrane region" description="Helical" evidence="10">
    <location>
        <begin position="63"/>
        <end position="85"/>
    </location>
</feature>
<evidence type="ECO:0000256" key="6">
    <source>
        <dbReference type="ARBA" id="ARBA00022824"/>
    </source>
</evidence>
<dbReference type="InterPro" id="IPR002995">
    <property type="entry name" value="Surf4"/>
</dbReference>
<keyword evidence="4" id="KW-0813">Transport</keyword>
<keyword evidence="6" id="KW-0256">Endoplasmic reticulum</keyword>
<accession>A0A3P9PLN7</accession>
<evidence type="ECO:0000256" key="3">
    <source>
        <dbReference type="ARBA" id="ARBA00018454"/>
    </source>
</evidence>
<dbReference type="PANTHER" id="PTHR23427:SF1">
    <property type="entry name" value="SURFEIT LOCUS PROTEIN 4"/>
    <property type="match status" value="1"/>
</dbReference>
<dbReference type="GO" id="GO:0007030">
    <property type="term" value="P:Golgi organization"/>
    <property type="evidence" value="ECO:0007669"/>
    <property type="project" value="TreeGrafter"/>
</dbReference>
<dbReference type="Pfam" id="PF02077">
    <property type="entry name" value="SURF4"/>
    <property type="match status" value="1"/>
</dbReference>
<reference evidence="11" key="2">
    <citation type="submission" date="2025-08" db="UniProtKB">
        <authorList>
            <consortium name="Ensembl"/>
        </authorList>
    </citation>
    <scope>IDENTIFICATION</scope>
    <source>
        <strain evidence="11">Guanapo</strain>
    </source>
</reference>
<evidence type="ECO:0000256" key="7">
    <source>
        <dbReference type="ARBA" id="ARBA00022927"/>
    </source>
</evidence>
<evidence type="ECO:0000256" key="9">
    <source>
        <dbReference type="ARBA" id="ARBA00023136"/>
    </source>
</evidence>
<keyword evidence="8 10" id="KW-1133">Transmembrane helix</keyword>
<proteinExistence type="inferred from homology"/>
<evidence type="ECO:0000256" key="4">
    <source>
        <dbReference type="ARBA" id="ARBA00022448"/>
    </source>
</evidence>
<protein>
    <recommendedName>
        <fullName evidence="3">Surfeit locus protein 4</fullName>
    </recommendedName>
</protein>
<keyword evidence="12" id="KW-1185">Reference proteome</keyword>
<reference evidence="11" key="3">
    <citation type="submission" date="2025-09" db="UniProtKB">
        <authorList>
            <consortium name="Ensembl"/>
        </authorList>
    </citation>
    <scope>IDENTIFICATION</scope>
    <source>
        <strain evidence="11">Guanapo</strain>
    </source>
</reference>
<organism evidence="11 12">
    <name type="scientific">Poecilia reticulata</name>
    <name type="common">Guppy</name>
    <name type="synonym">Acanthophacelus reticulatus</name>
    <dbReference type="NCBI Taxonomy" id="8081"/>
    <lineage>
        <taxon>Eukaryota</taxon>
        <taxon>Metazoa</taxon>
        <taxon>Chordata</taxon>
        <taxon>Craniata</taxon>
        <taxon>Vertebrata</taxon>
        <taxon>Euteleostomi</taxon>
        <taxon>Actinopterygii</taxon>
        <taxon>Neopterygii</taxon>
        <taxon>Teleostei</taxon>
        <taxon>Neoteleostei</taxon>
        <taxon>Acanthomorphata</taxon>
        <taxon>Ovalentaria</taxon>
        <taxon>Atherinomorphae</taxon>
        <taxon>Cyprinodontiformes</taxon>
        <taxon>Poeciliidae</taxon>
        <taxon>Poeciliinae</taxon>
        <taxon>Poecilia</taxon>
    </lineage>
</organism>
<evidence type="ECO:0000256" key="2">
    <source>
        <dbReference type="ARBA" id="ARBA00006945"/>
    </source>
</evidence>
<dbReference type="GO" id="GO:0015031">
    <property type="term" value="P:protein transport"/>
    <property type="evidence" value="ECO:0007669"/>
    <property type="project" value="UniProtKB-KW"/>
</dbReference>
<name>A0A3P9PLN7_POERE</name>
<comment type="similarity">
    <text evidence="2">Belongs to the SURF4 family.</text>
</comment>
<dbReference type="Bgee" id="ENSPREG00000015229">
    <property type="expression patterns" value="Expressed in head and 1 other cell type or tissue"/>
</dbReference>
<evidence type="ECO:0000256" key="10">
    <source>
        <dbReference type="SAM" id="Phobius"/>
    </source>
</evidence>
<evidence type="ECO:0000313" key="11">
    <source>
        <dbReference type="Ensembl" id="ENSPREP00000022719.1"/>
    </source>
</evidence>
<evidence type="ECO:0000256" key="5">
    <source>
        <dbReference type="ARBA" id="ARBA00022692"/>
    </source>
</evidence>
<keyword evidence="9 10" id="KW-0472">Membrane</keyword>